<name>A0ABV4E0B8_9CLOT</name>
<keyword evidence="2" id="KW-1185">Reference proteome</keyword>
<gene>
    <name evidence="1" type="ORF">AB8S09_13140</name>
</gene>
<comment type="caution">
    <text evidence="1">The sequence shown here is derived from an EMBL/GenBank/DDBJ whole genome shotgun (WGS) entry which is preliminary data.</text>
</comment>
<sequence length="58" mass="6698">MLPECCYEYRYCNPAAKVFTTCDVCGKNIFFGDSYYSIENLSICNECIDTFKVLAEEE</sequence>
<evidence type="ECO:0000313" key="2">
    <source>
        <dbReference type="Proteomes" id="UP001565220"/>
    </source>
</evidence>
<protein>
    <submittedName>
        <fullName evidence="1">Uncharacterized protein</fullName>
    </submittedName>
</protein>
<evidence type="ECO:0000313" key="1">
    <source>
        <dbReference type="EMBL" id="MEY8764563.1"/>
    </source>
</evidence>
<dbReference type="RefSeq" id="WP_294183469.1">
    <property type="nucleotide sequence ID" value="NZ_JBGFFE010000024.1"/>
</dbReference>
<dbReference type="EMBL" id="JBGFFE010000024">
    <property type="protein sequence ID" value="MEY8764563.1"/>
    <property type="molecule type" value="Genomic_DNA"/>
</dbReference>
<dbReference type="Proteomes" id="UP001565220">
    <property type="component" value="Unassembled WGS sequence"/>
</dbReference>
<accession>A0ABV4E0B8</accession>
<proteinExistence type="predicted"/>
<reference evidence="1 2" key="1">
    <citation type="submission" date="2024-08" db="EMBL/GenBank/DDBJ databases">
        <title>Clostridium lapicellarii sp. nov., and Clostridium renhuaiense sp. nov., two species isolated from the mud in a fermentation cellar used for producing sauce-flavour Chinese liquors.</title>
        <authorList>
            <person name="Yang F."/>
            <person name="Wang H."/>
            <person name="Chen L.Q."/>
            <person name="Zhou N."/>
            <person name="Lu J.J."/>
            <person name="Pu X.X."/>
            <person name="Wan B."/>
            <person name="Wang L."/>
            <person name="Liu S.J."/>
        </authorList>
    </citation>
    <scope>NUCLEOTIDE SEQUENCE [LARGE SCALE GENOMIC DNA]</scope>
    <source>
        <strain evidence="1 2">MT-113</strain>
    </source>
</reference>
<organism evidence="1 2">
    <name type="scientific">Clostridium lapidicellarium</name>
    <dbReference type="NCBI Taxonomy" id="3240931"/>
    <lineage>
        <taxon>Bacteria</taxon>
        <taxon>Bacillati</taxon>
        <taxon>Bacillota</taxon>
        <taxon>Clostridia</taxon>
        <taxon>Eubacteriales</taxon>
        <taxon>Clostridiaceae</taxon>
        <taxon>Clostridium</taxon>
    </lineage>
</organism>